<dbReference type="EMBL" id="APND01000001">
    <property type="protein sequence ID" value="MES1928351.1"/>
    <property type="molecule type" value="Genomic_DNA"/>
</dbReference>
<sequence>MRAPILAIASLLTLAACTAAPDSVTDGSEQPADTPAAQIIPETIQGRWGLVPADCEPGRGDAKGLLVIGPTQLRFYESTGTLGRIAERDASRIRAEFAFRGEGMTWRRDEVLDAQEDGQTLIRREYGEGAAPGPFEYRRCPA</sequence>
<evidence type="ECO:0000256" key="1">
    <source>
        <dbReference type="SAM" id="SignalP"/>
    </source>
</evidence>
<keyword evidence="1" id="KW-0732">Signal</keyword>
<proteinExistence type="predicted"/>
<reference evidence="2 3" key="1">
    <citation type="submission" date="2013-03" db="EMBL/GenBank/DDBJ databases">
        <title>Salinisphaera dokdonensis CL-ES53 Genome Sequencing.</title>
        <authorList>
            <person name="Li C."/>
            <person name="Lai Q."/>
            <person name="Shao Z."/>
        </authorList>
    </citation>
    <scope>NUCLEOTIDE SEQUENCE [LARGE SCALE GENOMIC DNA]</scope>
    <source>
        <strain evidence="2 3">CL-ES53</strain>
    </source>
</reference>
<evidence type="ECO:0000313" key="3">
    <source>
        <dbReference type="Proteomes" id="UP001460888"/>
    </source>
</evidence>
<protein>
    <recommendedName>
        <fullName evidence="4">Lipoprotein</fullName>
    </recommendedName>
</protein>
<name>A0ABV2AXH9_9GAMM</name>
<gene>
    <name evidence="2" type="ORF">SADO_03810</name>
</gene>
<evidence type="ECO:0000313" key="2">
    <source>
        <dbReference type="EMBL" id="MES1928351.1"/>
    </source>
</evidence>
<feature type="signal peptide" evidence="1">
    <location>
        <begin position="1"/>
        <end position="19"/>
    </location>
</feature>
<evidence type="ECO:0008006" key="4">
    <source>
        <dbReference type="Google" id="ProtNLM"/>
    </source>
</evidence>
<dbReference type="PROSITE" id="PS51257">
    <property type="entry name" value="PROKAR_LIPOPROTEIN"/>
    <property type="match status" value="1"/>
</dbReference>
<dbReference type="RefSeq" id="WP_353109369.1">
    <property type="nucleotide sequence ID" value="NZ_APND01000001.1"/>
</dbReference>
<feature type="chain" id="PRO_5045573648" description="Lipoprotein" evidence="1">
    <location>
        <begin position="20"/>
        <end position="142"/>
    </location>
</feature>
<accession>A0ABV2AXH9</accession>
<keyword evidence="3" id="KW-1185">Reference proteome</keyword>
<comment type="caution">
    <text evidence="2">The sequence shown here is derived from an EMBL/GenBank/DDBJ whole genome shotgun (WGS) entry which is preliminary data.</text>
</comment>
<dbReference type="Proteomes" id="UP001460888">
    <property type="component" value="Unassembled WGS sequence"/>
</dbReference>
<organism evidence="2 3">
    <name type="scientific">Salinisphaera dokdonensis CL-ES53</name>
    <dbReference type="NCBI Taxonomy" id="1304272"/>
    <lineage>
        <taxon>Bacteria</taxon>
        <taxon>Pseudomonadati</taxon>
        <taxon>Pseudomonadota</taxon>
        <taxon>Gammaproteobacteria</taxon>
        <taxon>Salinisphaerales</taxon>
        <taxon>Salinisphaeraceae</taxon>
        <taxon>Salinisphaera</taxon>
    </lineage>
</organism>